<dbReference type="EMBL" id="CAMXCT020000743">
    <property type="protein sequence ID" value="CAL1136121.1"/>
    <property type="molecule type" value="Genomic_DNA"/>
</dbReference>
<evidence type="ECO:0000313" key="3">
    <source>
        <dbReference type="EMBL" id="CAL4770058.1"/>
    </source>
</evidence>
<evidence type="ECO:0000313" key="2">
    <source>
        <dbReference type="EMBL" id="CAI3982746.1"/>
    </source>
</evidence>
<dbReference type="EMBL" id="CAMXCT030000743">
    <property type="protein sequence ID" value="CAL4770058.1"/>
    <property type="molecule type" value="Genomic_DNA"/>
</dbReference>
<dbReference type="Proteomes" id="UP001152797">
    <property type="component" value="Unassembled WGS sequence"/>
</dbReference>
<evidence type="ECO:0000256" key="1">
    <source>
        <dbReference type="SAM" id="Coils"/>
    </source>
</evidence>
<organism evidence="2">
    <name type="scientific">Cladocopium goreaui</name>
    <dbReference type="NCBI Taxonomy" id="2562237"/>
    <lineage>
        <taxon>Eukaryota</taxon>
        <taxon>Sar</taxon>
        <taxon>Alveolata</taxon>
        <taxon>Dinophyceae</taxon>
        <taxon>Suessiales</taxon>
        <taxon>Symbiodiniaceae</taxon>
        <taxon>Cladocopium</taxon>
    </lineage>
</organism>
<accession>A0A9P1FNU1</accession>
<dbReference type="EMBL" id="CAMXCT010000743">
    <property type="protein sequence ID" value="CAI3982746.1"/>
    <property type="molecule type" value="Genomic_DNA"/>
</dbReference>
<reference evidence="2" key="1">
    <citation type="submission" date="2022-10" db="EMBL/GenBank/DDBJ databases">
        <authorList>
            <person name="Chen Y."/>
            <person name="Dougan E. K."/>
            <person name="Chan C."/>
            <person name="Rhodes N."/>
            <person name="Thang M."/>
        </authorList>
    </citation>
    <scope>NUCLEOTIDE SEQUENCE</scope>
</reference>
<protein>
    <submittedName>
        <fullName evidence="2">Uncharacterized protein</fullName>
    </submittedName>
</protein>
<feature type="coiled-coil region" evidence="1">
    <location>
        <begin position="11"/>
        <end position="45"/>
    </location>
</feature>
<evidence type="ECO:0000313" key="4">
    <source>
        <dbReference type="Proteomes" id="UP001152797"/>
    </source>
</evidence>
<comment type="caution">
    <text evidence="2">The sequence shown here is derived from an EMBL/GenBank/DDBJ whole genome shotgun (WGS) entry which is preliminary data.</text>
</comment>
<gene>
    <name evidence="2" type="ORF">C1SCF055_LOCUS10411</name>
</gene>
<name>A0A9P1FNU1_9DINO</name>
<dbReference type="OrthoDB" id="433669at2759"/>
<sequence length="307" mass="34675">MEGSPVSRLEEAGDDAQLEELEKELEDLEADVVFLQQRLAKLQSQNGCASLIDIPLENLCWQLPAADFMALSMAGMRLYKTSQELLPSLLPEAPLSPLISAPCLWRAWREPCLTLGLTAAVPQMALGRALKAFRRSPTGPLCIESEDGECFGTRNLQPYEAVWALTKHHTPRLLRFKVKERTDKGAVHPETSVMLLDSAIPKQPLFTVSWRREGARYQMHVFTREVVSGRCAWAYRQRRFNLEAFEAADLHVHVEFDWPTARCWMQLGRDQLQEFPFSGSSGSPTTDQLRLQLSPAREDLEISLLLG</sequence>
<proteinExistence type="predicted"/>
<dbReference type="AlphaFoldDB" id="A0A9P1FNU1"/>
<keyword evidence="4" id="KW-1185">Reference proteome</keyword>
<reference evidence="3 4" key="2">
    <citation type="submission" date="2024-05" db="EMBL/GenBank/DDBJ databases">
        <authorList>
            <person name="Chen Y."/>
            <person name="Shah S."/>
            <person name="Dougan E. K."/>
            <person name="Thang M."/>
            <person name="Chan C."/>
        </authorList>
    </citation>
    <scope>NUCLEOTIDE SEQUENCE [LARGE SCALE GENOMIC DNA]</scope>
</reference>
<keyword evidence="1" id="KW-0175">Coiled coil</keyword>